<keyword evidence="7" id="KW-1185">Reference proteome</keyword>
<evidence type="ECO:0000259" key="4">
    <source>
        <dbReference type="PROSITE" id="PS50043"/>
    </source>
</evidence>
<dbReference type="Proteomes" id="UP000694300">
    <property type="component" value="Unassembled WGS sequence"/>
</dbReference>
<dbReference type="CDD" id="cd06170">
    <property type="entry name" value="LuxR_C_like"/>
    <property type="match status" value="1"/>
</dbReference>
<keyword evidence="3" id="KW-0804">Transcription</keyword>
<dbReference type="EMBL" id="JADQDF010000003">
    <property type="protein sequence ID" value="MBW0132606.1"/>
    <property type="molecule type" value="Genomic_DNA"/>
</dbReference>
<sequence>MARGRTNASIGSELGLSEDTVKTHARRLFTKLGARDRAHAVALGYQHDILGGAA</sequence>
<dbReference type="Pfam" id="PF00196">
    <property type="entry name" value="GerE"/>
    <property type="match status" value="1"/>
</dbReference>
<dbReference type="PROSITE" id="PS00622">
    <property type="entry name" value="HTH_LUXR_1"/>
    <property type="match status" value="1"/>
</dbReference>
<proteinExistence type="predicted"/>
<keyword evidence="2" id="KW-0238">DNA-binding</keyword>
<evidence type="ECO:0000313" key="6">
    <source>
        <dbReference type="EMBL" id="MBW0132606.1"/>
    </source>
</evidence>
<protein>
    <submittedName>
        <fullName evidence="6">Helix-turn-helix transcriptional regulator</fullName>
    </submittedName>
</protein>
<evidence type="ECO:0000313" key="5">
    <source>
        <dbReference type="EMBL" id="MBW0131227.1"/>
    </source>
</evidence>
<dbReference type="PANTHER" id="PTHR44688:SF16">
    <property type="entry name" value="DNA-BINDING TRANSCRIPTIONAL ACTIVATOR DEVR_DOSR"/>
    <property type="match status" value="1"/>
</dbReference>
<evidence type="ECO:0000256" key="2">
    <source>
        <dbReference type="ARBA" id="ARBA00023125"/>
    </source>
</evidence>
<evidence type="ECO:0000256" key="1">
    <source>
        <dbReference type="ARBA" id="ARBA00023015"/>
    </source>
</evidence>
<accession>A0ABS6UK22</accession>
<gene>
    <name evidence="5" type="ORF">I4I82_26605</name>
    <name evidence="6" type="ORF">I4I82_33705</name>
</gene>
<dbReference type="PANTHER" id="PTHR44688">
    <property type="entry name" value="DNA-BINDING TRANSCRIPTIONAL ACTIVATOR DEVR_DOSR"/>
    <property type="match status" value="1"/>
</dbReference>
<organism evidence="6 7">
    <name type="scientific">Pseudonocardia oceani</name>
    <dbReference type="NCBI Taxonomy" id="2792013"/>
    <lineage>
        <taxon>Bacteria</taxon>
        <taxon>Bacillati</taxon>
        <taxon>Actinomycetota</taxon>
        <taxon>Actinomycetes</taxon>
        <taxon>Pseudonocardiales</taxon>
        <taxon>Pseudonocardiaceae</taxon>
        <taxon>Pseudonocardia</taxon>
    </lineage>
</organism>
<keyword evidence="1" id="KW-0805">Transcription regulation</keyword>
<dbReference type="EMBL" id="JADQDF010000001">
    <property type="protein sequence ID" value="MBW0131227.1"/>
    <property type="molecule type" value="Genomic_DNA"/>
</dbReference>
<evidence type="ECO:0000313" key="7">
    <source>
        <dbReference type="Proteomes" id="UP000694300"/>
    </source>
</evidence>
<dbReference type="PROSITE" id="PS50043">
    <property type="entry name" value="HTH_LUXR_2"/>
    <property type="match status" value="1"/>
</dbReference>
<comment type="caution">
    <text evidence="6">The sequence shown here is derived from an EMBL/GenBank/DDBJ whole genome shotgun (WGS) entry which is preliminary data.</text>
</comment>
<dbReference type="SMART" id="SM00421">
    <property type="entry name" value="HTH_LUXR"/>
    <property type="match status" value="1"/>
</dbReference>
<feature type="domain" description="HTH luxR-type" evidence="4">
    <location>
        <begin position="1"/>
        <end position="48"/>
    </location>
</feature>
<name>A0ABS6UK22_9PSEU</name>
<reference evidence="6 7" key="1">
    <citation type="submission" date="2020-11" db="EMBL/GenBank/DDBJ databases">
        <title>Pseudonocardia abyssalis sp. nov. and Pseudonocardia oceani sp. nov., description and phylogenomic analysis of two novel actinomycetes isolated from the deep Southern Ocean.</title>
        <authorList>
            <person name="Parra J."/>
        </authorList>
    </citation>
    <scope>NUCLEOTIDE SEQUENCE [LARGE SCALE GENOMIC DNA]</scope>
    <source>
        <strain evidence="6">KRD-185</strain>
        <strain evidence="7">KRD185</strain>
    </source>
</reference>
<dbReference type="InterPro" id="IPR000792">
    <property type="entry name" value="Tscrpt_reg_LuxR_C"/>
</dbReference>
<evidence type="ECO:0000256" key="3">
    <source>
        <dbReference type="ARBA" id="ARBA00023163"/>
    </source>
</evidence>